<keyword evidence="2" id="KW-1185">Reference proteome</keyword>
<comment type="caution">
    <text evidence="1">The sequence shown here is derived from an EMBL/GenBank/DDBJ whole genome shotgun (WGS) entry which is preliminary data.</text>
</comment>
<accession>A0A158CH71</accession>
<dbReference type="EMBL" id="FCOX02000020">
    <property type="protein sequence ID" value="SAK81665.1"/>
    <property type="molecule type" value="Genomic_DNA"/>
</dbReference>
<reference evidence="1" key="1">
    <citation type="submission" date="2016-01" db="EMBL/GenBank/DDBJ databases">
        <authorList>
            <person name="Peeters C."/>
        </authorList>
    </citation>
    <scope>NUCLEOTIDE SEQUENCE</scope>
    <source>
        <strain evidence="1">LMG 29321</strain>
    </source>
</reference>
<sequence length="123" mass="13685">MPREDADALCLQSRLALEAVRGQRAARQETIVLAQTVLLTSFLTESGHGLLDLPFVRQVEEAVLAMLDVGKTSGEWHFSECLVESLITVVNEHDRQLREVRFGQIAAATKRLDRMVASVRLQG</sequence>
<evidence type="ECO:0000313" key="2">
    <source>
        <dbReference type="Proteomes" id="UP000071859"/>
    </source>
</evidence>
<gene>
    <name evidence="1" type="ORF">AWB78_03936</name>
</gene>
<proteinExistence type="predicted"/>
<name>A0A158CH71_9BURK</name>
<organism evidence="1 2">
    <name type="scientific">Caballeronia calidae</name>
    <dbReference type="NCBI Taxonomy" id="1777139"/>
    <lineage>
        <taxon>Bacteria</taxon>
        <taxon>Pseudomonadati</taxon>
        <taxon>Pseudomonadota</taxon>
        <taxon>Betaproteobacteria</taxon>
        <taxon>Burkholderiales</taxon>
        <taxon>Burkholderiaceae</taxon>
        <taxon>Caballeronia</taxon>
    </lineage>
</organism>
<evidence type="ECO:0000313" key="1">
    <source>
        <dbReference type="EMBL" id="SAK81665.1"/>
    </source>
</evidence>
<protein>
    <submittedName>
        <fullName evidence="1">Fis family transcriptional regulator</fullName>
    </submittedName>
</protein>
<dbReference type="Proteomes" id="UP000071859">
    <property type="component" value="Unassembled WGS sequence"/>
</dbReference>
<dbReference type="AlphaFoldDB" id="A0A158CH71"/>